<proteinExistence type="predicted"/>
<dbReference type="Proteomes" id="UP001499990">
    <property type="component" value="Unassembled WGS sequence"/>
</dbReference>
<feature type="compositionally biased region" description="Polar residues" evidence="1">
    <location>
        <begin position="58"/>
        <end position="70"/>
    </location>
</feature>
<evidence type="ECO:0000313" key="2">
    <source>
        <dbReference type="EMBL" id="GAA3378381.1"/>
    </source>
</evidence>
<name>A0ABP6SKH9_9ACTN</name>
<organism evidence="2 3">
    <name type="scientific">Streptomyces sannanensis</name>
    <dbReference type="NCBI Taxonomy" id="285536"/>
    <lineage>
        <taxon>Bacteria</taxon>
        <taxon>Bacillati</taxon>
        <taxon>Actinomycetota</taxon>
        <taxon>Actinomycetes</taxon>
        <taxon>Kitasatosporales</taxon>
        <taxon>Streptomycetaceae</taxon>
        <taxon>Streptomyces</taxon>
    </lineage>
</organism>
<gene>
    <name evidence="2" type="ORF">GCM10020367_57640</name>
</gene>
<feature type="region of interest" description="Disordered" evidence="1">
    <location>
        <begin position="40"/>
        <end position="70"/>
    </location>
</feature>
<reference evidence="3" key="1">
    <citation type="journal article" date="2019" name="Int. J. Syst. Evol. Microbiol.">
        <title>The Global Catalogue of Microorganisms (GCM) 10K type strain sequencing project: providing services to taxonomists for standard genome sequencing and annotation.</title>
        <authorList>
            <consortium name="The Broad Institute Genomics Platform"/>
            <consortium name="The Broad Institute Genome Sequencing Center for Infectious Disease"/>
            <person name="Wu L."/>
            <person name="Ma J."/>
        </authorList>
    </citation>
    <scope>NUCLEOTIDE SEQUENCE [LARGE SCALE GENOMIC DNA]</scope>
    <source>
        <strain evidence="3">JCM 9651</strain>
    </source>
</reference>
<keyword evidence="3" id="KW-1185">Reference proteome</keyword>
<dbReference type="EMBL" id="BAAAYL010000001">
    <property type="protein sequence ID" value="GAA3378381.1"/>
    <property type="molecule type" value="Genomic_DNA"/>
</dbReference>
<sequence length="70" mass="7647">MPLSSLRSMEDVDTLIQLLTDLGSDFDEVQAVTEALSASGTGRWSHGWRPSWEPPWTRATSTPAACSPRS</sequence>
<evidence type="ECO:0000313" key="3">
    <source>
        <dbReference type="Proteomes" id="UP001499990"/>
    </source>
</evidence>
<comment type="caution">
    <text evidence="2">The sequence shown here is derived from an EMBL/GenBank/DDBJ whole genome shotgun (WGS) entry which is preliminary data.</text>
</comment>
<evidence type="ECO:0000256" key="1">
    <source>
        <dbReference type="SAM" id="MobiDB-lite"/>
    </source>
</evidence>
<protein>
    <submittedName>
        <fullName evidence="2">Uncharacterized protein</fullName>
    </submittedName>
</protein>
<accession>A0ABP6SKH9</accession>